<gene>
    <name evidence="1" type="ORF">E3N88_43526</name>
</gene>
<evidence type="ECO:0000313" key="1">
    <source>
        <dbReference type="EMBL" id="KAD0942791.1"/>
    </source>
</evidence>
<evidence type="ECO:0000313" key="2">
    <source>
        <dbReference type="Proteomes" id="UP000326396"/>
    </source>
</evidence>
<keyword evidence="2" id="KW-1185">Reference proteome</keyword>
<accession>A0A5N6LFE9</accession>
<sequence length="139" mass="16161">MLMTPRSGKIMVELKGCLNKCEPCTTRILLSSQVLYYAEELDITRRLDMVGPQIDFQLETSSQPKATVIPSLDMHHVESSRQYVRALRNDFALSVICYDVWSSRYEIEFRLIDEADCVCSFVQCLRLPHRVMGHFNRRV</sequence>
<organism evidence="1 2">
    <name type="scientific">Mikania micrantha</name>
    <name type="common">bitter vine</name>
    <dbReference type="NCBI Taxonomy" id="192012"/>
    <lineage>
        <taxon>Eukaryota</taxon>
        <taxon>Viridiplantae</taxon>
        <taxon>Streptophyta</taxon>
        <taxon>Embryophyta</taxon>
        <taxon>Tracheophyta</taxon>
        <taxon>Spermatophyta</taxon>
        <taxon>Magnoliopsida</taxon>
        <taxon>eudicotyledons</taxon>
        <taxon>Gunneridae</taxon>
        <taxon>Pentapetalae</taxon>
        <taxon>asterids</taxon>
        <taxon>campanulids</taxon>
        <taxon>Asterales</taxon>
        <taxon>Asteraceae</taxon>
        <taxon>Asteroideae</taxon>
        <taxon>Heliantheae alliance</taxon>
        <taxon>Eupatorieae</taxon>
        <taxon>Mikania</taxon>
    </lineage>
</organism>
<proteinExistence type="predicted"/>
<reference evidence="1 2" key="1">
    <citation type="submission" date="2019-05" db="EMBL/GenBank/DDBJ databases">
        <title>Mikania micrantha, genome provides insights into the molecular mechanism of rapid growth.</title>
        <authorList>
            <person name="Liu B."/>
        </authorList>
    </citation>
    <scope>NUCLEOTIDE SEQUENCE [LARGE SCALE GENOMIC DNA]</scope>
    <source>
        <strain evidence="1">NLD-2019</strain>
        <tissue evidence="1">Leaf</tissue>
    </source>
</reference>
<dbReference type="OrthoDB" id="185618at2759"/>
<dbReference type="Proteomes" id="UP000326396">
    <property type="component" value="Unassembled WGS sequence"/>
</dbReference>
<dbReference type="AlphaFoldDB" id="A0A5N6LFE9"/>
<protein>
    <submittedName>
        <fullName evidence="1">Uncharacterized protein</fullName>
    </submittedName>
</protein>
<comment type="caution">
    <text evidence="1">The sequence shown here is derived from an EMBL/GenBank/DDBJ whole genome shotgun (WGS) entry which is preliminary data.</text>
</comment>
<name>A0A5N6LFE9_9ASTR</name>
<dbReference type="EMBL" id="SZYD01001242">
    <property type="protein sequence ID" value="KAD0942791.1"/>
    <property type="molecule type" value="Genomic_DNA"/>
</dbReference>